<feature type="domain" description="FAD-binding" evidence="6">
    <location>
        <begin position="11"/>
        <end position="347"/>
    </location>
</feature>
<keyword evidence="5" id="KW-0472">Membrane</keyword>
<keyword evidence="3" id="KW-0274">FAD</keyword>
<reference evidence="7" key="1">
    <citation type="submission" date="2023-06" db="EMBL/GenBank/DDBJ databases">
        <title>Genome-scale phylogeny and comparative genomics of the fungal order Sordariales.</title>
        <authorList>
            <consortium name="Lawrence Berkeley National Laboratory"/>
            <person name="Hensen N."/>
            <person name="Bonometti L."/>
            <person name="Westerberg I."/>
            <person name="Brannstrom I.O."/>
            <person name="Guillou S."/>
            <person name="Cros-Aarteil S."/>
            <person name="Calhoun S."/>
            <person name="Haridas S."/>
            <person name="Kuo A."/>
            <person name="Mondo S."/>
            <person name="Pangilinan J."/>
            <person name="Riley R."/>
            <person name="Labutti K."/>
            <person name="Andreopoulos B."/>
            <person name="Lipzen A."/>
            <person name="Chen C."/>
            <person name="Yanf M."/>
            <person name="Daum C."/>
            <person name="Ng V."/>
            <person name="Clum A."/>
            <person name="Steindorff A."/>
            <person name="Ohm R."/>
            <person name="Martin F."/>
            <person name="Silar P."/>
            <person name="Natvig D."/>
            <person name="Lalanne C."/>
            <person name="Gautier V."/>
            <person name="Ament-Velasquez S.L."/>
            <person name="Kruys A."/>
            <person name="Hutchinson M.I."/>
            <person name="Powell A.J."/>
            <person name="Barry K."/>
            <person name="Miller A.N."/>
            <person name="Grigoriev I.V."/>
            <person name="Debuchy R."/>
            <person name="Gladieux P."/>
            <person name="Thoren M.H."/>
            <person name="Johannesson H."/>
        </authorList>
    </citation>
    <scope>NUCLEOTIDE SEQUENCE</scope>
    <source>
        <strain evidence="7">CBS 540.89</strain>
    </source>
</reference>
<accession>A0AA40ET39</accession>
<keyword evidence="2" id="KW-0285">Flavoprotein</keyword>
<sequence>MGVKTSKRPFQIAIIGGGIAGLSTALFLHHFCPPGSIEINIYEQAEQYREIGAGINLGVNATKLLHQIGLGDEINAIAGSKDGVFFTLRRWDNSEEITTIYSNDSGKIRQAAVSRAEFLQVLLDAIKSRNAATLHTKKKCESVTNLKSAIKINFTDSTTTTCSLLLAADGIHSPLRQTYLPHTPPIYSGKIVYRGLLPFSSLPSPWPVQSHSAMWIGPNKHLLTYPISQGASQTLNFVGCVTAPESALGDLKESWSATCPRAELERDFEDSDEIVQQLIRLLPDEVSKWKINDREPAGRWVFEQGRVVLVGDAAHPMVPHQSAGGGQAVEDGFVVGRCVASFVESKGQKGGKGIGGLEEWMGLYEKVRMPRANKVQETSRGAGYLYQMQAGNMEGKSYDECVPILRETVQERMKWIWEEELEGVLEKERERMMGAMGEGGIKGKGGLGGCFCMCLRSVYD</sequence>
<dbReference type="GO" id="GO:0016491">
    <property type="term" value="F:oxidoreductase activity"/>
    <property type="evidence" value="ECO:0007669"/>
    <property type="project" value="UniProtKB-KW"/>
</dbReference>
<dbReference type="SUPFAM" id="SSF51905">
    <property type="entry name" value="FAD/NAD(P)-binding domain"/>
    <property type="match status" value="1"/>
</dbReference>
<dbReference type="InterPro" id="IPR036188">
    <property type="entry name" value="FAD/NAD-bd_sf"/>
</dbReference>
<dbReference type="PANTHER" id="PTHR46720:SF3">
    <property type="entry name" value="FAD-BINDING DOMAIN-CONTAINING PROTEIN-RELATED"/>
    <property type="match status" value="1"/>
</dbReference>
<keyword evidence="4" id="KW-0560">Oxidoreductase</keyword>
<evidence type="ECO:0000256" key="3">
    <source>
        <dbReference type="ARBA" id="ARBA00022827"/>
    </source>
</evidence>
<evidence type="ECO:0000256" key="5">
    <source>
        <dbReference type="SAM" id="Phobius"/>
    </source>
</evidence>
<dbReference type="InterPro" id="IPR002938">
    <property type="entry name" value="FAD-bd"/>
</dbReference>
<proteinExistence type="inferred from homology"/>
<dbReference type="SUPFAM" id="SSF54373">
    <property type="entry name" value="FAD-linked reductases, C-terminal domain"/>
    <property type="match status" value="1"/>
</dbReference>
<dbReference type="AlphaFoldDB" id="A0AA40ET39"/>
<dbReference type="GO" id="GO:0044550">
    <property type="term" value="P:secondary metabolite biosynthetic process"/>
    <property type="evidence" value="ECO:0007669"/>
    <property type="project" value="TreeGrafter"/>
</dbReference>
<comment type="similarity">
    <text evidence="1">Belongs to the paxM FAD-dependent monooxygenase family.</text>
</comment>
<dbReference type="Gene3D" id="3.50.50.60">
    <property type="entry name" value="FAD/NAD(P)-binding domain"/>
    <property type="match status" value="1"/>
</dbReference>
<name>A0AA40ET39_9PEZI</name>
<evidence type="ECO:0000259" key="6">
    <source>
        <dbReference type="Pfam" id="PF01494"/>
    </source>
</evidence>
<protein>
    <recommendedName>
        <fullName evidence="6">FAD-binding domain-containing protein</fullName>
    </recommendedName>
</protein>
<dbReference type="Pfam" id="PF01494">
    <property type="entry name" value="FAD_binding_3"/>
    <property type="match status" value="1"/>
</dbReference>
<gene>
    <name evidence="7" type="ORF">B0T21DRAFT_429976</name>
</gene>
<dbReference type="PRINTS" id="PR00420">
    <property type="entry name" value="RNGMNOXGNASE"/>
</dbReference>
<dbReference type="GO" id="GO:0071949">
    <property type="term" value="F:FAD binding"/>
    <property type="evidence" value="ECO:0007669"/>
    <property type="project" value="InterPro"/>
</dbReference>
<keyword evidence="5" id="KW-0812">Transmembrane</keyword>
<feature type="transmembrane region" description="Helical" evidence="5">
    <location>
        <begin position="12"/>
        <end position="31"/>
    </location>
</feature>
<dbReference type="EMBL" id="JAUKTV010000002">
    <property type="protein sequence ID" value="KAK0744983.1"/>
    <property type="molecule type" value="Genomic_DNA"/>
</dbReference>
<evidence type="ECO:0000313" key="7">
    <source>
        <dbReference type="EMBL" id="KAK0744983.1"/>
    </source>
</evidence>
<organism evidence="7 8">
    <name type="scientific">Apiosordaria backusii</name>
    <dbReference type="NCBI Taxonomy" id="314023"/>
    <lineage>
        <taxon>Eukaryota</taxon>
        <taxon>Fungi</taxon>
        <taxon>Dikarya</taxon>
        <taxon>Ascomycota</taxon>
        <taxon>Pezizomycotina</taxon>
        <taxon>Sordariomycetes</taxon>
        <taxon>Sordariomycetidae</taxon>
        <taxon>Sordariales</taxon>
        <taxon>Lasiosphaeriaceae</taxon>
        <taxon>Apiosordaria</taxon>
    </lineage>
</organism>
<evidence type="ECO:0000256" key="1">
    <source>
        <dbReference type="ARBA" id="ARBA00007992"/>
    </source>
</evidence>
<keyword evidence="5" id="KW-1133">Transmembrane helix</keyword>
<comment type="caution">
    <text evidence="7">The sequence shown here is derived from an EMBL/GenBank/DDBJ whole genome shotgun (WGS) entry which is preliminary data.</text>
</comment>
<evidence type="ECO:0000313" key="8">
    <source>
        <dbReference type="Proteomes" id="UP001172159"/>
    </source>
</evidence>
<evidence type="ECO:0000256" key="2">
    <source>
        <dbReference type="ARBA" id="ARBA00022630"/>
    </source>
</evidence>
<keyword evidence="8" id="KW-1185">Reference proteome</keyword>
<dbReference type="InterPro" id="IPR051104">
    <property type="entry name" value="FAD_monoxygenase"/>
</dbReference>
<dbReference type="PANTHER" id="PTHR46720">
    <property type="entry name" value="HYDROXYLASE, PUTATIVE (AFU_ORTHOLOGUE AFUA_3G01460)-RELATED"/>
    <property type="match status" value="1"/>
</dbReference>
<evidence type="ECO:0000256" key="4">
    <source>
        <dbReference type="ARBA" id="ARBA00023002"/>
    </source>
</evidence>
<dbReference type="Proteomes" id="UP001172159">
    <property type="component" value="Unassembled WGS sequence"/>
</dbReference>